<name>G2E338_9GAMM</name>
<dbReference type="PANTHER" id="PTHR37533:SF2">
    <property type="entry name" value="FLAGELLAR HOOK-LENGTH CONTROL PROTEIN"/>
    <property type="match status" value="1"/>
</dbReference>
<dbReference type="InterPro" id="IPR052563">
    <property type="entry name" value="FliK"/>
</dbReference>
<reference evidence="3 4" key="1">
    <citation type="submission" date="2011-06" db="EMBL/GenBank/DDBJ databases">
        <title>The draft genome of Thiorhodococcus drewsii AZ1.</title>
        <authorList>
            <consortium name="US DOE Joint Genome Institute (JGI-PGF)"/>
            <person name="Lucas S."/>
            <person name="Han J."/>
            <person name="Lapidus A."/>
            <person name="Cheng J.-F."/>
            <person name="Goodwin L."/>
            <person name="Pitluck S."/>
            <person name="Peters L."/>
            <person name="Land M.L."/>
            <person name="Hauser L."/>
            <person name="Vogl K."/>
            <person name="Liu Z."/>
            <person name="Imhoff J."/>
            <person name="Thiel V."/>
            <person name="Frigaard N.-U."/>
            <person name="Bryant D.A."/>
            <person name="Woyke T.J."/>
        </authorList>
    </citation>
    <scope>NUCLEOTIDE SEQUENCE [LARGE SCALE GENOMIC DNA]</scope>
    <source>
        <strain evidence="3 4">AZ1</strain>
    </source>
</reference>
<feature type="compositionally biased region" description="Polar residues" evidence="1">
    <location>
        <begin position="591"/>
        <end position="600"/>
    </location>
</feature>
<sequence>MMQSSGLQASLSGLLAQLFGGLSGSGDSLDEAGNSGFLDALGGQLKELLVDQGVDPAEIAAVDGQELLAQFVALIQGAQPVQDEPDLADGLALGVSDTSDDWRETPTDLLGRILESTSAGAAVASDLLESGSDMHAFLSELTTLSVSQTSTDKLARLLESAPSGVTSDADGQSISAEAEVASEVVGADSNGRSPSAALAASSDPRVRTDRVDRALNSVSAEADVASEVEGADSNGRSPLAASAASSDSRARTDRGDRSLDSVSADADVASEVVGADSNGRSATTSPASQAVIDRLGRLLESVSPGSKVDSGVANISSDVRSLLSDLARLSDARRVTSSVSPSVETGLGLGEADEGGAAMTTAAAGALQRLVDAFADSGSEHFVAQVAANPADDAVSDSLPSAVRPWGAGGVEDRLNLSLDRGSPSGIEEVVDSGMDLVDSQADLLREDADAAVTEDDASLTAATATTTTSRSVTGAGLQRPGALDLYRLLQPGGEAPLGDQVKWVLREGLSRAEMKLRPPSLGGVDVKITQEGDKTSVIFVSPHPIVREVLEAAMPRLRDALAQDGVSLAHLSVSDQGAQGGDTSPGRDGASSNGLSQQADGDDAETIGEPLLINTTVSALSKRHDYYI</sequence>
<dbReference type="Proteomes" id="UP000004200">
    <property type="component" value="Unassembled WGS sequence"/>
</dbReference>
<dbReference type="CDD" id="cd17470">
    <property type="entry name" value="T3SS_Flik_C"/>
    <property type="match status" value="1"/>
</dbReference>
<protein>
    <submittedName>
        <fullName evidence="3">Flagellar hook-length control protein</fullName>
    </submittedName>
</protein>
<dbReference type="STRING" id="765913.ThidrDRAFT_2701"/>
<keyword evidence="3" id="KW-0282">Flagellum</keyword>
<accession>G2E338</accession>
<keyword evidence="3" id="KW-0969">Cilium</keyword>
<evidence type="ECO:0000313" key="4">
    <source>
        <dbReference type="Proteomes" id="UP000004200"/>
    </source>
</evidence>
<dbReference type="PANTHER" id="PTHR37533">
    <property type="entry name" value="FLAGELLAR HOOK-LENGTH CONTROL PROTEIN"/>
    <property type="match status" value="1"/>
</dbReference>
<feature type="region of interest" description="Disordered" evidence="1">
    <location>
        <begin position="222"/>
        <end position="263"/>
    </location>
</feature>
<dbReference type="EMBL" id="AFWT01000018">
    <property type="protein sequence ID" value="EGV30500.1"/>
    <property type="molecule type" value="Genomic_DNA"/>
</dbReference>
<keyword evidence="3" id="KW-0966">Cell projection</keyword>
<dbReference type="eggNOG" id="COG3144">
    <property type="taxonomic scope" value="Bacteria"/>
</dbReference>
<feature type="domain" description="Flagellar hook-length control protein-like C-terminal" evidence="2">
    <location>
        <begin position="500"/>
        <end position="581"/>
    </location>
</feature>
<proteinExistence type="predicted"/>
<comment type="caution">
    <text evidence="3">The sequence shown here is derived from an EMBL/GenBank/DDBJ whole genome shotgun (WGS) entry which is preliminary data.</text>
</comment>
<dbReference type="AlphaFoldDB" id="G2E338"/>
<feature type="region of interest" description="Disordered" evidence="1">
    <location>
        <begin position="185"/>
        <end position="209"/>
    </location>
</feature>
<feature type="region of interest" description="Disordered" evidence="1">
    <location>
        <begin position="575"/>
        <end position="608"/>
    </location>
</feature>
<evidence type="ECO:0000259" key="2">
    <source>
        <dbReference type="Pfam" id="PF02120"/>
    </source>
</evidence>
<evidence type="ECO:0000256" key="1">
    <source>
        <dbReference type="SAM" id="MobiDB-lite"/>
    </source>
</evidence>
<evidence type="ECO:0000313" key="3">
    <source>
        <dbReference type="EMBL" id="EGV30500.1"/>
    </source>
</evidence>
<dbReference type="Gene3D" id="3.30.750.140">
    <property type="match status" value="1"/>
</dbReference>
<keyword evidence="4" id="KW-1185">Reference proteome</keyword>
<gene>
    <name evidence="3" type="ORF">ThidrDRAFT_2701</name>
</gene>
<feature type="compositionally biased region" description="Basic and acidic residues" evidence="1">
    <location>
        <begin position="248"/>
        <end position="259"/>
    </location>
</feature>
<dbReference type="InterPro" id="IPR038610">
    <property type="entry name" value="FliK-like_C_sf"/>
</dbReference>
<dbReference type="InterPro" id="IPR021136">
    <property type="entry name" value="Flagellar_hook_control-like_C"/>
</dbReference>
<feature type="compositionally biased region" description="Low complexity" evidence="1">
    <location>
        <begin position="236"/>
        <end position="247"/>
    </location>
</feature>
<feature type="compositionally biased region" description="Low complexity" evidence="1">
    <location>
        <begin position="193"/>
        <end position="202"/>
    </location>
</feature>
<organism evidence="3 4">
    <name type="scientific">Thiorhodococcus drewsii AZ1</name>
    <dbReference type="NCBI Taxonomy" id="765913"/>
    <lineage>
        <taxon>Bacteria</taxon>
        <taxon>Pseudomonadati</taxon>
        <taxon>Pseudomonadota</taxon>
        <taxon>Gammaproteobacteria</taxon>
        <taxon>Chromatiales</taxon>
        <taxon>Chromatiaceae</taxon>
        <taxon>Thiorhodococcus</taxon>
    </lineage>
</organism>
<dbReference type="Pfam" id="PF02120">
    <property type="entry name" value="Flg_hook"/>
    <property type="match status" value="1"/>
</dbReference>